<sequence>MKRKKMPLFEFCNRGHAEDCFPGVFRTIPYLQKSLPRPGRSKNCDGTLTSRPKRPYRGATSGSGPVRPMVTKRTGVTNLKGRGLVAVKTAVKRGKPPSHNTAGRRSEGRNPKAVGRRRPPNPWSHVIGRSTRPKIPGGPWISTTLTESIARRERSLIYRDKLFLFSTPDGAIRNIMIF</sequence>
<comment type="caution">
    <text evidence="2">The sequence shown here is derived from an EMBL/GenBank/DDBJ whole genome shotgun (WGS) entry which is preliminary data.</text>
</comment>
<evidence type="ECO:0000313" key="2">
    <source>
        <dbReference type="EMBL" id="GFS35118.1"/>
    </source>
</evidence>
<organism evidence="2 3">
    <name type="scientific">Nephila pilipes</name>
    <name type="common">Giant wood spider</name>
    <name type="synonym">Nephila maculata</name>
    <dbReference type="NCBI Taxonomy" id="299642"/>
    <lineage>
        <taxon>Eukaryota</taxon>
        <taxon>Metazoa</taxon>
        <taxon>Ecdysozoa</taxon>
        <taxon>Arthropoda</taxon>
        <taxon>Chelicerata</taxon>
        <taxon>Arachnida</taxon>
        <taxon>Araneae</taxon>
        <taxon>Araneomorphae</taxon>
        <taxon>Entelegynae</taxon>
        <taxon>Araneoidea</taxon>
        <taxon>Nephilidae</taxon>
        <taxon>Nephila</taxon>
    </lineage>
</organism>
<dbReference type="Proteomes" id="UP000887013">
    <property type="component" value="Unassembled WGS sequence"/>
</dbReference>
<feature type="region of interest" description="Disordered" evidence="1">
    <location>
        <begin position="34"/>
        <end position="139"/>
    </location>
</feature>
<evidence type="ECO:0000313" key="3">
    <source>
        <dbReference type="Proteomes" id="UP000887013"/>
    </source>
</evidence>
<gene>
    <name evidence="2" type="ORF">NPIL_363981</name>
</gene>
<evidence type="ECO:0000256" key="1">
    <source>
        <dbReference type="SAM" id="MobiDB-lite"/>
    </source>
</evidence>
<accession>A0A8X6JT49</accession>
<proteinExistence type="predicted"/>
<dbReference type="AlphaFoldDB" id="A0A8X6JT49"/>
<dbReference type="EMBL" id="BMAW01042621">
    <property type="protein sequence ID" value="GFS35118.1"/>
    <property type="molecule type" value="Genomic_DNA"/>
</dbReference>
<keyword evidence="3" id="KW-1185">Reference proteome</keyword>
<name>A0A8X6JT49_NEPPI</name>
<protein>
    <submittedName>
        <fullName evidence="2">Uncharacterized protein</fullName>
    </submittedName>
</protein>
<reference evidence="2" key="1">
    <citation type="submission" date="2020-08" db="EMBL/GenBank/DDBJ databases">
        <title>Multicomponent nature underlies the extraordinary mechanical properties of spider dragline silk.</title>
        <authorList>
            <person name="Kono N."/>
            <person name="Nakamura H."/>
            <person name="Mori M."/>
            <person name="Yoshida Y."/>
            <person name="Ohtoshi R."/>
            <person name="Malay A.D."/>
            <person name="Moran D.A.P."/>
            <person name="Tomita M."/>
            <person name="Numata K."/>
            <person name="Arakawa K."/>
        </authorList>
    </citation>
    <scope>NUCLEOTIDE SEQUENCE</scope>
</reference>